<evidence type="ECO:0000256" key="1">
    <source>
        <dbReference type="ARBA" id="ARBA00009013"/>
    </source>
</evidence>
<dbReference type="Pfam" id="PF01740">
    <property type="entry name" value="STAS"/>
    <property type="match status" value="1"/>
</dbReference>
<evidence type="ECO:0000256" key="2">
    <source>
        <dbReference type="RuleBase" id="RU003749"/>
    </source>
</evidence>
<dbReference type="SUPFAM" id="SSF52091">
    <property type="entry name" value="SpoIIaa-like"/>
    <property type="match status" value="1"/>
</dbReference>
<dbReference type="InterPro" id="IPR036513">
    <property type="entry name" value="STAS_dom_sf"/>
</dbReference>
<dbReference type="EMBL" id="VFOZ01000002">
    <property type="protein sequence ID" value="TQL90172.1"/>
    <property type="molecule type" value="Genomic_DNA"/>
</dbReference>
<comment type="caution">
    <text evidence="4">The sequence shown here is derived from an EMBL/GenBank/DDBJ whole genome shotgun (WGS) entry which is preliminary data.</text>
</comment>
<evidence type="ECO:0000313" key="5">
    <source>
        <dbReference type="Proteomes" id="UP000316096"/>
    </source>
</evidence>
<comment type="similarity">
    <text evidence="1 2">Belongs to the anti-sigma-factor antagonist family.</text>
</comment>
<dbReference type="PANTHER" id="PTHR33495:SF2">
    <property type="entry name" value="ANTI-SIGMA FACTOR ANTAGONIST TM_1081-RELATED"/>
    <property type="match status" value="1"/>
</dbReference>
<accession>A0A543BZC1</accession>
<keyword evidence="5" id="KW-1185">Reference proteome</keyword>
<reference evidence="4 5" key="1">
    <citation type="submission" date="2019-06" db="EMBL/GenBank/DDBJ databases">
        <title>Sequencing the genomes of 1000 actinobacteria strains.</title>
        <authorList>
            <person name="Klenk H.-P."/>
        </authorList>
    </citation>
    <scope>NUCLEOTIDE SEQUENCE [LARGE SCALE GENOMIC DNA]</scope>
    <source>
        <strain evidence="4 5">DSM 102200</strain>
    </source>
</reference>
<dbReference type="Gene3D" id="3.30.750.24">
    <property type="entry name" value="STAS domain"/>
    <property type="match status" value="1"/>
</dbReference>
<dbReference type="GO" id="GO:0043856">
    <property type="term" value="F:anti-sigma factor antagonist activity"/>
    <property type="evidence" value="ECO:0007669"/>
    <property type="project" value="InterPro"/>
</dbReference>
<proteinExistence type="inferred from homology"/>
<dbReference type="OrthoDB" id="9793697at2"/>
<evidence type="ECO:0000313" key="4">
    <source>
        <dbReference type="EMBL" id="TQL90172.1"/>
    </source>
</evidence>
<organism evidence="4 5">
    <name type="scientific">Actinoallomurus bryophytorum</name>
    <dbReference type="NCBI Taxonomy" id="1490222"/>
    <lineage>
        <taxon>Bacteria</taxon>
        <taxon>Bacillati</taxon>
        <taxon>Actinomycetota</taxon>
        <taxon>Actinomycetes</taxon>
        <taxon>Streptosporangiales</taxon>
        <taxon>Thermomonosporaceae</taxon>
        <taxon>Actinoallomurus</taxon>
    </lineage>
</organism>
<dbReference type="CDD" id="cd07043">
    <property type="entry name" value="STAS_anti-anti-sigma_factors"/>
    <property type="match status" value="1"/>
</dbReference>
<protein>
    <recommendedName>
        <fullName evidence="2">Anti-sigma factor antagonist</fullName>
    </recommendedName>
</protein>
<name>A0A543BZC1_9ACTN</name>
<dbReference type="PANTHER" id="PTHR33495">
    <property type="entry name" value="ANTI-SIGMA FACTOR ANTAGONIST TM_1081-RELATED-RELATED"/>
    <property type="match status" value="1"/>
</dbReference>
<dbReference type="Proteomes" id="UP000316096">
    <property type="component" value="Unassembled WGS sequence"/>
</dbReference>
<dbReference type="InterPro" id="IPR003658">
    <property type="entry name" value="Anti-sigma_ant"/>
</dbReference>
<dbReference type="RefSeq" id="WP_141962248.1">
    <property type="nucleotide sequence ID" value="NZ_VFOZ01000002.1"/>
</dbReference>
<dbReference type="AlphaFoldDB" id="A0A543BZC1"/>
<dbReference type="InterPro" id="IPR002645">
    <property type="entry name" value="STAS_dom"/>
</dbReference>
<evidence type="ECO:0000259" key="3">
    <source>
        <dbReference type="PROSITE" id="PS50801"/>
    </source>
</evidence>
<dbReference type="NCBIfam" id="TIGR00377">
    <property type="entry name" value="ant_ant_sig"/>
    <property type="match status" value="1"/>
</dbReference>
<dbReference type="PROSITE" id="PS50801">
    <property type="entry name" value="STAS"/>
    <property type="match status" value="1"/>
</dbReference>
<sequence length="134" mass="14001">MDLSVESTVTDDGIAVLTISGPMDVETTPPLRDQLVRLVDEGRHRLVLDLSGVDFIDSIGLGVIVGMVHRLRPHDGSLAMAAPSPQARNVLQITQLVRVVAVCDTVEAAISAVRDGSAVVSATRRDPGGQAPAG</sequence>
<gene>
    <name evidence="4" type="ORF">FB559_7465</name>
</gene>
<feature type="domain" description="STAS" evidence="3">
    <location>
        <begin position="4"/>
        <end position="113"/>
    </location>
</feature>